<comment type="caution">
    <text evidence="1">The sequence shown here is derived from an EMBL/GenBank/DDBJ whole genome shotgun (WGS) entry which is preliminary data.</text>
</comment>
<sequence>MAKHKLKPEEMIKEIADMLIIYLKQGNTVKLDSYIKKLNLNINNFDQLLRIHFLLNKDVMSFIEELPHLIRNIKTSTQKNNREVNGEIRGRIDWQATIANRCKNNFNDKSRFVCQQVDKDFNIKENLVLKKFLKIIDEILINDLKRSWSDYHWLSNWFENDGLFNSFDQIINRNIYLKRINLDNVIVTDRMINDSKKSRNILYRKAAELLKLYYNYVENNIWQENEEKIIKLLNDSFIKPQKDSVLFELYWVMKLIETNTNKYSLELLDKKSNLTAEWSKGNYKYSLYHDSTGSDELNWKVKLSEVENSCNSYLKRKALSYKNAKKISSIFNSEITSSYWNGRPDIIIEIRNRSDNSLKKIIVAEVKYTRNNDTAKKGLKELLDYMYLIKDSNEKYLDLSQNEIEIEGLLLVDQIKNKDNIFKALKIKKSQDEINFEKSYNKKIIF</sequence>
<organism evidence="1 2">
    <name type="scientific">Halanaerobium saccharolyticum subsp. saccharolyticum DSM 6643</name>
    <dbReference type="NCBI Taxonomy" id="1293054"/>
    <lineage>
        <taxon>Bacteria</taxon>
        <taxon>Bacillati</taxon>
        <taxon>Bacillota</taxon>
        <taxon>Clostridia</taxon>
        <taxon>Halanaerobiales</taxon>
        <taxon>Halanaerobiaceae</taxon>
        <taxon>Halanaerobium</taxon>
    </lineage>
</organism>
<accession>M5DZW2</accession>
<protein>
    <submittedName>
        <fullName evidence="1">Uncharacterized protein</fullName>
    </submittedName>
</protein>
<dbReference type="eggNOG" id="ENOG5030DI5">
    <property type="taxonomic scope" value="Bacteria"/>
</dbReference>
<reference evidence="2" key="1">
    <citation type="journal article" date="2013" name="Genome Announc.">
        <title>Genome Sequence of Halanaerobium saccharolyticum subsp. saccharolyticum Strain DSM 6643T, a Halophilic Hydrogen-Producing Bacterium.</title>
        <authorList>
            <person name="Kivisto A."/>
            <person name="Larjo A."/>
            <person name="Ciranna A."/>
            <person name="Santala V."/>
            <person name="Roos C."/>
            <person name="Karp M."/>
        </authorList>
    </citation>
    <scope>NUCLEOTIDE SEQUENCE [LARGE SCALE GENOMIC DNA]</scope>
    <source>
        <strain evidence="2">DSM 6643</strain>
    </source>
</reference>
<gene>
    <name evidence="1" type="ORF">HSACCH_00833</name>
</gene>
<proteinExistence type="predicted"/>
<dbReference type="OrthoDB" id="2804813at2"/>
<evidence type="ECO:0000313" key="1">
    <source>
        <dbReference type="EMBL" id="CCU78694.1"/>
    </source>
</evidence>
<dbReference type="EMBL" id="CAUI01000005">
    <property type="protein sequence ID" value="CCU78694.1"/>
    <property type="molecule type" value="Genomic_DNA"/>
</dbReference>
<dbReference type="InParanoid" id="M5DZW2"/>
<keyword evidence="2" id="KW-1185">Reference proteome</keyword>
<name>M5DZW2_9FIRM</name>
<dbReference type="RefSeq" id="WP_005488089.1">
    <property type="nucleotide sequence ID" value="NZ_CAUI01000005.1"/>
</dbReference>
<dbReference type="STRING" id="1293054.HSACCH_00833"/>
<dbReference type="Proteomes" id="UP000012063">
    <property type="component" value="Unassembled WGS sequence"/>
</dbReference>
<evidence type="ECO:0000313" key="2">
    <source>
        <dbReference type="Proteomes" id="UP000012063"/>
    </source>
</evidence>
<dbReference type="AlphaFoldDB" id="M5DZW2"/>